<reference evidence="1" key="2">
    <citation type="journal article" date="2021" name="PeerJ">
        <title>Extensive microbial diversity within the chicken gut microbiome revealed by metagenomics and culture.</title>
        <authorList>
            <person name="Gilroy R."/>
            <person name="Ravi A."/>
            <person name="Getino M."/>
            <person name="Pursley I."/>
            <person name="Horton D.L."/>
            <person name="Alikhan N.F."/>
            <person name="Baker D."/>
            <person name="Gharbi K."/>
            <person name="Hall N."/>
            <person name="Watson M."/>
            <person name="Adriaenssens E.M."/>
            <person name="Foster-Nyarko E."/>
            <person name="Jarju S."/>
            <person name="Secka A."/>
            <person name="Antonio M."/>
            <person name="Oren A."/>
            <person name="Chaudhuri R.R."/>
            <person name="La Ragione R."/>
            <person name="Hildebrand F."/>
            <person name="Pallen M.J."/>
        </authorList>
    </citation>
    <scope>NUCLEOTIDE SEQUENCE</scope>
    <source>
        <strain evidence="1">G3-4614</strain>
    </source>
</reference>
<protein>
    <submittedName>
        <fullName evidence="1">Uncharacterized protein</fullName>
    </submittedName>
</protein>
<evidence type="ECO:0000313" key="1">
    <source>
        <dbReference type="EMBL" id="MBO8438607.1"/>
    </source>
</evidence>
<dbReference type="AlphaFoldDB" id="A0A9D9H825"/>
<comment type="caution">
    <text evidence="1">The sequence shown here is derived from an EMBL/GenBank/DDBJ whole genome shotgun (WGS) entry which is preliminary data.</text>
</comment>
<organism evidence="1 2">
    <name type="scientific">Candidatus Caccoplasma merdipullorum</name>
    <dbReference type="NCBI Taxonomy" id="2840718"/>
    <lineage>
        <taxon>Bacteria</taxon>
        <taxon>Pseudomonadati</taxon>
        <taxon>Bacteroidota</taxon>
        <taxon>Bacteroidia</taxon>
        <taxon>Bacteroidales</taxon>
        <taxon>Bacteroidaceae</taxon>
        <taxon>Bacteroidaceae incertae sedis</taxon>
        <taxon>Candidatus Caccoplasma</taxon>
    </lineage>
</organism>
<gene>
    <name evidence="1" type="ORF">IAC54_06890</name>
</gene>
<accession>A0A9D9H825</accession>
<name>A0A9D9H825_9BACT</name>
<dbReference type="EMBL" id="JADIMW010000072">
    <property type="protein sequence ID" value="MBO8438607.1"/>
    <property type="molecule type" value="Genomic_DNA"/>
</dbReference>
<sequence length="84" mass="9407">MKKQDTSDYILQTKCFELIKLCNIVETGYGIFFFKSHDLICGGADLSLSEIISLLEKIAESLNPTDISLLIENLRQSAAKKLPQ</sequence>
<reference evidence="1" key="1">
    <citation type="submission" date="2020-10" db="EMBL/GenBank/DDBJ databases">
        <authorList>
            <person name="Gilroy R."/>
        </authorList>
    </citation>
    <scope>NUCLEOTIDE SEQUENCE</scope>
    <source>
        <strain evidence="1">G3-4614</strain>
    </source>
</reference>
<evidence type="ECO:0000313" key="2">
    <source>
        <dbReference type="Proteomes" id="UP000823636"/>
    </source>
</evidence>
<proteinExistence type="predicted"/>
<dbReference type="Proteomes" id="UP000823636">
    <property type="component" value="Unassembled WGS sequence"/>
</dbReference>